<protein>
    <submittedName>
        <fullName evidence="1">Uncharacterized protein</fullName>
    </submittedName>
</protein>
<proteinExistence type="predicted"/>
<organism evidence="1">
    <name type="scientific">Glycine soja</name>
    <name type="common">Wild soybean</name>
    <dbReference type="NCBI Taxonomy" id="3848"/>
    <lineage>
        <taxon>Eukaryota</taxon>
        <taxon>Viridiplantae</taxon>
        <taxon>Streptophyta</taxon>
        <taxon>Embryophyta</taxon>
        <taxon>Tracheophyta</taxon>
        <taxon>Spermatophyta</taxon>
        <taxon>Magnoliopsida</taxon>
        <taxon>eudicotyledons</taxon>
        <taxon>Gunneridae</taxon>
        <taxon>Pentapetalae</taxon>
        <taxon>rosids</taxon>
        <taxon>fabids</taxon>
        <taxon>Fabales</taxon>
        <taxon>Fabaceae</taxon>
        <taxon>Papilionoideae</taxon>
        <taxon>50 kb inversion clade</taxon>
        <taxon>NPAAA clade</taxon>
        <taxon>indigoferoid/millettioid clade</taxon>
        <taxon>Phaseoleae</taxon>
        <taxon>Glycine</taxon>
        <taxon>Glycine subgen. Soja</taxon>
    </lineage>
</organism>
<reference evidence="1" key="1">
    <citation type="submission" date="2014-07" db="EMBL/GenBank/DDBJ databases">
        <title>Identification of a novel salt tolerance gene in wild soybean by whole-genome sequencing.</title>
        <authorList>
            <person name="Lam H.-M."/>
            <person name="Qi X."/>
            <person name="Li M.-W."/>
            <person name="Liu X."/>
            <person name="Xie M."/>
            <person name="Ni M."/>
            <person name="Xu X."/>
        </authorList>
    </citation>
    <scope>NUCLEOTIDE SEQUENCE [LARGE SCALE GENOMIC DNA]</scope>
    <source>
        <tissue evidence="1">Root</tissue>
    </source>
</reference>
<name>A0A0B2Q697_GLYSO</name>
<evidence type="ECO:0000313" key="1">
    <source>
        <dbReference type="EMBL" id="KHN15322.1"/>
    </source>
</evidence>
<dbReference type="AlphaFoldDB" id="A0A0B2Q697"/>
<dbReference type="EMBL" id="KN661139">
    <property type="protein sequence ID" value="KHN15322.1"/>
    <property type="molecule type" value="Genomic_DNA"/>
</dbReference>
<accession>A0A0B2Q697</accession>
<gene>
    <name evidence="1" type="ORF">glysoja_026617</name>
</gene>
<sequence length="81" mass="9370">MATDKKGMTIVLMVTLKRHMQKFVRPLQIQHRRLMGRPSLAFGKRLLIVSRRGLLLWSNMHVRYDGACAAFDTSHAHTLRV</sequence>
<dbReference type="Proteomes" id="UP000053555">
    <property type="component" value="Unassembled WGS sequence"/>
</dbReference>